<keyword evidence="1" id="KW-1133">Transmembrane helix</keyword>
<keyword evidence="1" id="KW-0472">Membrane</keyword>
<evidence type="ECO:0000313" key="2">
    <source>
        <dbReference type="EMBL" id="OXA39994.1"/>
    </source>
</evidence>
<dbReference type="Proteomes" id="UP000198287">
    <property type="component" value="Unassembled WGS sequence"/>
</dbReference>
<name>A0A226D553_FOLCA</name>
<sequence length="261" mass="29414">MPCNDSSDSHKPFIRSAFRGSRRPACLSPPLKGDPSPRGTFFVAVKILREILSSQRDSEMTIQSGALCIIGVTMGTVVSTTIFTLVLKTEEFCFVLKNLGEVKNSLSQNGHPNPCLGGPMPHPQWVWPSTIFRIFFESMGCDILFSSDREGEYGYLAKIAKPPPKWVSMPISLTFQAIFMLIATIEMTHEMPPLMANFAVVSADFIKFWREMHLPKMRVKQLESLRRLEIYIGPFGPITRKFRADFYSSLLYYTASLLISA</sequence>
<keyword evidence="1" id="KW-0812">Transmembrane</keyword>
<proteinExistence type="predicted"/>
<dbReference type="AlphaFoldDB" id="A0A226D553"/>
<evidence type="ECO:0000256" key="1">
    <source>
        <dbReference type="SAM" id="Phobius"/>
    </source>
</evidence>
<reference evidence="2 3" key="1">
    <citation type="submission" date="2015-12" db="EMBL/GenBank/DDBJ databases">
        <title>The genome of Folsomia candida.</title>
        <authorList>
            <person name="Faddeeva A."/>
            <person name="Derks M.F."/>
            <person name="Anvar Y."/>
            <person name="Smit S."/>
            <person name="Van Straalen N."/>
            <person name="Roelofs D."/>
        </authorList>
    </citation>
    <scope>NUCLEOTIDE SEQUENCE [LARGE SCALE GENOMIC DNA]</scope>
    <source>
        <strain evidence="2 3">VU population</strain>
        <tissue evidence="2">Whole body</tissue>
    </source>
</reference>
<comment type="caution">
    <text evidence="2">The sequence shown here is derived from an EMBL/GenBank/DDBJ whole genome shotgun (WGS) entry which is preliminary data.</text>
</comment>
<protein>
    <submittedName>
        <fullName evidence="2">Uncharacterized protein</fullName>
    </submittedName>
</protein>
<evidence type="ECO:0000313" key="3">
    <source>
        <dbReference type="Proteomes" id="UP000198287"/>
    </source>
</evidence>
<organism evidence="2 3">
    <name type="scientific">Folsomia candida</name>
    <name type="common">Springtail</name>
    <dbReference type="NCBI Taxonomy" id="158441"/>
    <lineage>
        <taxon>Eukaryota</taxon>
        <taxon>Metazoa</taxon>
        <taxon>Ecdysozoa</taxon>
        <taxon>Arthropoda</taxon>
        <taxon>Hexapoda</taxon>
        <taxon>Collembola</taxon>
        <taxon>Entomobryomorpha</taxon>
        <taxon>Isotomoidea</taxon>
        <taxon>Isotomidae</taxon>
        <taxon>Proisotominae</taxon>
        <taxon>Folsomia</taxon>
    </lineage>
</organism>
<accession>A0A226D553</accession>
<feature type="transmembrane region" description="Helical" evidence="1">
    <location>
        <begin position="66"/>
        <end position="87"/>
    </location>
</feature>
<keyword evidence="3" id="KW-1185">Reference proteome</keyword>
<gene>
    <name evidence="2" type="ORF">Fcan01_25359</name>
</gene>
<dbReference type="EMBL" id="LNIX01000036">
    <property type="protein sequence ID" value="OXA39994.1"/>
    <property type="molecule type" value="Genomic_DNA"/>
</dbReference>